<evidence type="ECO:0000256" key="5">
    <source>
        <dbReference type="PROSITE-ProRule" id="PRU00703"/>
    </source>
</evidence>
<dbReference type="Pfam" id="PF00571">
    <property type="entry name" value="CBS"/>
    <property type="match status" value="3"/>
</dbReference>
<dbReference type="GO" id="GO:0019901">
    <property type="term" value="F:protein kinase binding"/>
    <property type="evidence" value="ECO:0007669"/>
    <property type="project" value="TreeGrafter"/>
</dbReference>
<comment type="caution">
    <text evidence="8">The sequence shown here is derived from an EMBL/GenBank/DDBJ whole genome shotgun (WGS) entry which is preliminary data.</text>
</comment>
<dbReference type="EMBL" id="CAJNOQ010001746">
    <property type="protein sequence ID" value="CAF0916169.1"/>
    <property type="molecule type" value="Genomic_DNA"/>
</dbReference>
<sequence>MTKVTKNESGSGPGPGRGGDSRLADGERNDNLLTDGITATNGVTRSPKESKRVRLPVSRNNGKTNRDGGENVGSASAASEIGGQGTVVATLSSHAATKPASSLINTPVPTIILPKNDTVNSNRTSLSKHFLMRRVRSRSKSDPQSVPDKSLFSRLFTKKSRRGNERQQTSNFMTVNDQKDDDEIISTLTPSDTNVSTSSLVDTGKTASSSELNNIKNEDKLVATSDPQYYMSLAAGDRGSLITYHKRMKPGDLRMQTLERSLNKSDKSQAPSSLRSLFQDSGYPKRAGGTQSPNPTGKTFKRFTTLPTQGTITLPDRQSSAYSIRNSSLSKSPTKELDDGEEESVSDEEVYVHFMKTHTCYDIMPKSSKLVVFDTQLAVKKAFFALVYNGVRAAPLWDTKRQAFMGMLTITDFILILQKYYKEPNAKIEELEEHKIDTWREVLKEYEKPLLCIRPTDTLYDCVKILIDNHVHRLPIIDPLSNNVICILTHKRVLRFLYLYIHDWPQPSFMLKTLEELNVGTYDTIQTIQEDTSVIDVLGTFVKYRISALPVVDKNNKIMNIYSKFDVIGLAAEKTYTNLNMTIREALSYRKERLEGVAKCYKEETLAVILERIVKAEVHRLVVVDKDEHVIGVLSLSDILSYIVLRPLREKTTSVLIAADVNNDN</sequence>
<evidence type="ECO:0000313" key="10">
    <source>
        <dbReference type="Proteomes" id="UP000663829"/>
    </source>
</evidence>
<evidence type="ECO:0000256" key="3">
    <source>
        <dbReference type="ARBA" id="ARBA00023122"/>
    </source>
</evidence>
<dbReference type="SUPFAM" id="SSF54631">
    <property type="entry name" value="CBS-domain pair"/>
    <property type="match status" value="2"/>
</dbReference>
<feature type="domain" description="CBS" evidence="7">
    <location>
        <begin position="593"/>
        <end position="650"/>
    </location>
</feature>
<feature type="compositionally biased region" description="Polar residues" evidence="6">
    <location>
        <begin position="268"/>
        <end position="279"/>
    </location>
</feature>
<keyword evidence="3 5" id="KW-0129">CBS domain</keyword>
<feature type="domain" description="CBS" evidence="7">
    <location>
        <begin position="446"/>
        <end position="504"/>
    </location>
</feature>
<comment type="subunit">
    <text evidence="4">AMPK is a heterotrimer of an alpha catalytic subunit (PRKAA1 or PRKAA2), a beta (PRKAB1 or PRKAB2) and a gamma non-catalytic subunits (PRKAG1, PRKAG2 or PRKAG3). Interacts with FNIP1 and FNIP2.</text>
</comment>
<accession>A0A814AS58</accession>
<name>A0A814AS58_9BILA</name>
<feature type="region of interest" description="Disordered" evidence="6">
    <location>
        <begin position="132"/>
        <end position="151"/>
    </location>
</feature>
<proteinExistence type="inferred from homology"/>
<feature type="compositionally biased region" description="Polar residues" evidence="6">
    <location>
        <begin position="305"/>
        <end position="332"/>
    </location>
</feature>
<dbReference type="InterPro" id="IPR000644">
    <property type="entry name" value="CBS_dom"/>
</dbReference>
<keyword evidence="10" id="KW-1185">Reference proteome</keyword>
<evidence type="ECO:0000313" key="8">
    <source>
        <dbReference type="EMBL" id="CAF0916169.1"/>
    </source>
</evidence>
<dbReference type="GO" id="GO:0019887">
    <property type="term" value="F:protein kinase regulator activity"/>
    <property type="evidence" value="ECO:0007669"/>
    <property type="project" value="TreeGrafter"/>
</dbReference>
<feature type="region of interest" description="Disordered" evidence="6">
    <location>
        <begin position="261"/>
        <end position="343"/>
    </location>
</feature>
<dbReference type="AlphaFoldDB" id="A0A814AS58"/>
<dbReference type="Gene3D" id="3.10.580.10">
    <property type="entry name" value="CBS-domain"/>
    <property type="match status" value="2"/>
</dbReference>
<dbReference type="PANTHER" id="PTHR13780:SF35">
    <property type="entry name" value="LD22662P"/>
    <property type="match status" value="1"/>
</dbReference>
<dbReference type="GO" id="GO:0016208">
    <property type="term" value="F:AMP binding"/>
    <property type="evidence" value="ECO:0007669"/>
    <property type="project" value="TreeGrafter"/>
</dbReference>
<dbReference type="GO" id="GO:0005634">
    <property type="term" value="C:nucleus"/>
    <property type="evidence" value="ECO:0007669"/>
    <property type="project" value="TreeGrafter"/>
</dbReference>
<reference evidence="8" key="1">
    <citation type="submission" date="2021-02" db="EMBL/GenBank/DDBJ databases">
        <authorList>
            <person name="Nowell W R."/>
        </authorList>
    </citation>
    <scope>NUCLEOTIDE SEQUENCE</scope>
</reference>
<dbReference type="CDD" id="cd04618">
    <property type="entry name" value="CBS_euAMPK_gamma-like_repeat1"/>
    <property type="match status" value="1"/>
</dbReference>
<evidence type="ECO:0000256" key="1">
    <source>
        <dbReference type="ARBA" id="ARBA00006750"/>
    </source>
</evidence>
<dbReference type="InterPro" id="IPR050511">
    <property type="entry name" value="AMPK_gamma/SDS23_families"/>
</dbReference>
<feature type="domain" description="CBS" evidence="7">
    <location>
        <begin position="519"/>
        <end position="577"/>
    </location>
</feature>
<evidence type="ECO:0000256" key="2">
    <source>
        <dbReference type="ARBA" id="ARBA00022737"/>
    </source>
</evidence>
<organism evidence="8 10">
    <name type="scientific">Didymodactylos carnosus</name>
    <dbReference type="NCBI Taxonomy" id="1234261"/>
    <lineage>
        <taxon>Eukaryota</taxon>
        <taxon>Metazoa</taxon>
        <taxon>Spiralia</taxon>
        <taxon>Gnathifera</taxon>
        <taxon>Rotifera</taxon>
        <taxon>Eurotatoria</taxon>
        <taxon>Bdelloidea</taxon>
        <taxon>Philodinida</taxon>
        <taxon>Philodinidae</taxon>
        <taxon>Didymodactylos</taxon>
    </lineage>
</organism>
<dbReference type="PANTHER" id="PTHR13780">
    <property type="entry name" value="AMP-ACTIVATED PROTEIN KINASE, GAMMA REGULATORY SUBUNIT"/>
    <property type="match status" value="1"/>
</dbReference>
<feature type="compositionally biased region" description="Basic and acidic residues" evidence="6">
    <location>
        <begin position="19"/>
        <end position="30"/>
    </location>
</feature>
<dbReference type="OrthoDB" id="449052at2759"/>
<feature type="region of interest" description="Disordered" evidence="6">
    <location>
        <begin position="1"/>
        <end position="79"/>
    </location>
</feature>
<gene>
    <name evidence="8" type="ORF">GPM918_LOCUS9404</name>
    <name evidence="9" type="ORF">SRO942_LOCUS9401</name>
</gene>
<dbReference type="SMART" id="SM00116">
    <property type="entry name" value="CBS"/>
    <property type="match status" value="4"/>
</dbReference>
<protein>
    <recommendedName>
        <fullName evidence="7">CBS domain-containing protein</fullName>
    </recommendedName>
</protein>
<evidence type="ECO:0000313" key="9">
    <source>
        <dbReference type="EMBL" id="CAF3696229.1"/>
    </source>
</evidence>
<comment type="similarity">
    <text evidence="1">Belongs to the 5'-AMP-activated protein kinase gamma subunit family.</text>
</comment>
<dbReference type="InterPro" id="IPR046342">
    <property type="entry name" value="CBS_dom_sf"/>
</dbReference>
<evidence type="ECO:0000256" key="4">
    <source>
        <dbReference type="ARBA" id="ARBA00025878"/>
    </source>
</evidence>
<dbReference type="PROSITE" id="PS51371">
    <property type="entry name" value="CBS"/>
    <property type="match status" value="3"/>
</dbReference>
<dbReference type="Proteomes" id="UP000681722">
    <property type="component" value="Unassembled WGS sequence"/>
</dbReference>
<dbReference type="CDD" id="cd04641">
    <property type="entry name" value="CBS_euAMPK_gamma-like_repeat2"/>
    <property type="match status" value="1"/>
</dbReference>
<evidence type="ECO:0000256" key="6">
    <source>
        <dbReference type="SAM" id="MobiDB-lite"/>
    </source>
</evidence>
<dbReference type="GO" id="GO:0031588">
    <property type="term" value="C:nucleotide-activated protein kinase complex"/>
    <property type="evidence" value="ECO:0007669"/>
    <property type="project" value="TreeGrafter"/>
</dbReference>
<keyword evidence="2" id="KW-0677">Repeat</keyword>
<dbReference type="EMBL" id="CAJOBC010001745">
    <property type="protein sequence ID" value="CAF3696229.1"/>
    <property type="molecule type" value="Genomic_DNA"/>
</dbReference>
<evidence type="ECO:0000259" key="7">
    <source>
        <dbReference type="PROSITE" id="PS51371"/>
    </source>
</evidence>
<dbReference type="Proteomes" id="UP000663829">
    <property type="component" value="Unassembled WGS sequence"/>
</dbReference>
<dbReference type="GO" id="GO:0005737">
    <property type="term" value="C:cytoplasm"/>
    <property type="evidence" value="ECO:0007669"/>
    <property type="project" value="TreeGrafter"/>
</dbReference>